<evidence type="ECO:0000313" key="9">
    <source>
        <dbReference type="EMBL" id="QEX20014.1"/>
    </source>
</evidence>
<feature type="transmembrane region" description="Helical" evidence="8">
    <location>
        <begin position="462"/>
        <end position="485"/>
    </location>
</feature>
<evidence type="ECO:0000313" key="10">
    <source>
        <dbReference type="Proteomes" id="UP000326202"/>
    </source>
</evidence>
<feature type="transmembrane region" description="Helical" evidence="8">
    <location>
        <begin position="900"/>
        <end position="924"/>
    </location>
</feature>
<organism evidence="9 10">
    <name type="scientific">Hypericibacter terrae</name>
    <dbReference type="NCBI Taxonomy" id="2602015"/>
    <lineage>
        <taxon>Bacteria</taxon>
        <taxon>Pseudomonadati</taxon>
        <taxon>Pseudomonadota</taxon>
        <taxon>Alphaproteobacteria</taxon>
        <taxon>Rhodospirillales</taxon>
        <taxon>Dongiaceae</taxon>
        <taxon>Hypericibacter</taxon>
    </lineage>
</organism>
<dbReference type="RefSeq" id="WP_151180021.1">
    <property type="nucleotide sequence ID" value="NZ_CP042906.1"/>
</dbReference>
<dbReference type="PANTHER" id="PTHR32063">
    <property type="match status" value="1"/>
</dbReference>
<dbReference type="GO" id="GO:0005886">
    <property type="term" value="C:plasma membrane"/>
    <property type="evidence" value="ECO:0007669"/>
    <property type="project" value="UniProtKB-SubCell"/>
</dbReference>
<dbReference type="Gene3D" id="1.20.1640.10">
    <property type="entry name" value="Multidrug efflux transporter AcrB transmembrane domain"/>
    <property type="match status" value="2"/>
</dbReference>
<keyword evidence="2" id="KW-0813">Transport</keyword>
<protein>
    <submittedName>
        <fullName evidence="9">Acriflavin resistance protein</fullName>
    </submittedName>
</protein>
<evidence type="ECO:0000256" key="7">
    <source>
        <dbReference type="ARBA" id="ARBA00023136"/>
    </source>
</evidence>
<feature type="transmembrane region" description="Helical" evidence="8">
    <location>
        <begin position="523"/>
        <end position="545"/>
    </location>
</feature>
<dbReference type="InterPro" id="IPR001036">
    <property type="entry name" value="Acrflvin-R"/>
</dbReference>
<feature type="transmembrane region" description="Helical" evidence="8">
    <location>
        <begin position="12"/>
        <end position="30"/>
    </location>
</feature>
<dbReference type="PRINTS" id="PR00702">
    <property type="entry name" value="ACRIFLAVINRP"/>
</dbReference>
<dbReference type="GO" id="GO:0042910">
    <property type="term" value="F:xenobiotic transmembrane transporter activity"/>
    <property type="evidence" value="ECO:0007669"/>
    <property type="project" value="TreeGrafter"/>
</dbReference>
<dbReference type="Gene3D" id="3.30.2090.10">
    <property type="entry name" value="Multidrug efflux transporter AcrB TolC docking domain, DN and DC subdomains"/>
    <property type="match status" value="2"/>
</dbReference>
<evidence type="ECO:0000256" key="3">
    <source>
        <dbReference type="ARBA" id="ARBA00022475"/>
    </source>
</evidence>
<keyword evidence="4" id="KW-0997">Cell inner membrane</keyword>
<dbReference type="SUPFAM" id="SSF82693">
    <property type="entry name" value="Multidrug efflux transporter AcrB pore domain, PN1, PN2, PC1 and PC2 subdomains"/>
    <property type="match status" value="3"/>
</dbReference>
<keyword evidence="10" id="KW-1185">Reference proteome</keyword>
<keyword evidence="3" id="KW-1003">Cell membrane</keyword>
<keyword evidence="6 8" id="KW-1133">Transmembrane helix</keyword>
<comment type="subcellular location">
    <subcellularLocation>
        <location evidence="1">Cell inner membrane</location>
        <topology evidence="1">Multi-pass membrane protein</topology>
    </subcellularLocation>
</comment>
<feature type="transmembrane region" description="Helical" evidence="8">
    <location>
        <begin position="949"/>
        <end position="971"/>
    </location>
</feature>
<dbReference type="AlphaFoldDB" id="A0A5J6MRG4"/>
<proteinExistence type="predicted"/>
<feature type="transmembrane region" description="Helical" evidence="8">
    <location>
        <begin position="848"/>
        <end position="867"/>
    </location>
</feature>
<dbReference type="Gene3D" id="3.30.70.1320">
    <property type="entry name" value="Multidrug efflux transporter AcrB pore domain like"/>
    <property type="match status" value="1"/>
</dbReference>
<dbReference type="EMBL" id="CP042906">
    <property type="protein sequence ID" value="QEX20014.1"/>
    <property type="molecule type" value="Genomic_DNA"/>
</dbReference>
<dbReference type="FunFam" id="1.20.1640.10:FF:000001">
    <property type="entry name" value="Efflux pump membrane transporter"/>
    <property type="match status" value="1"/>
</dbReference>
<accession>A0A5J6MRG4</accession>
<dbReference type="Gene3D" id="3.30.70.1440">
    <property type="entry name" value="Multidrug efflux transporter AcrB pore domain"/>
    <property type="match status" value="1"/>
</dbReference>
<feature type="transmembrane region" description="Helical" evidence="8">
    <location>
        <begin position="874"/>
        <end position="894"/>
    </location>
</feature>
<dbReference type="SUPFAM" id="SSF82714">
    <property type="entry name" value="Multidrug efflux transporter AcrB TolC docking domain, DN and DC subdomains"/>
    <property type="match status" value="2"/>
</dbReference>
<evidence type="ECO:0000256" key="2">
    <source>
        <dbReference type="ARBA" id="ARBA00022448"/>
    </source>
</evidence>
<dbReference type="Pfam" id="PF00873">
    <property type="entry name" value="ACR_tran"/>
    <property type="match status" value="1"/>
</dbReference>
<sequence length="1039" mass="113355">MRISDICIKRPVFATVLSIVLTLIGIVSYSRITVREYPNIDEPVVTVSTTYRGASAEIVESQVTKTIENSLSGIEGVEYVTSISRSEESQITARFRIDRDVDAAANDVRDRVARVRGELPEGIEEPVVSKVEADAEPILYLAFSSDRHSDLEITDFADRVVQDRLQTLPGVADVPIYGERRYSMRIWLDRDKLAAYELTTQDVEAALTAQNAEIPAGRIEGDRREFTVVSQTDLKTPEEFGKIILKNADGYLVRMRDVARVEIGAEDDRIIARFQGKSAVALGVVKQSVANPLDVSKAVRAAIPEIEAQLPPGMKIDMAYDSAVFIDRSIQAVYHTIGEAVLLVVAVIFLFLRSLRATLVPLVTIPVSLIGAFAIMFLFGFSINTLTLLAFVLAIGLVVDDAIVVLENIFRHIEAGLKPIDAALKGMREIGFAVVAMTLTLAAVFAPLAFTEGRTGRLFVEFALTLAGAVLISGFVALTLSPMMCGRMLKHSERHGFVYNAIEKVLVGLTDGYRRFLGAVLRWRVLVVLLFLAVAGAGAFTFRLLPSELAPYEDRGSLLAIMIAPEGATAGYTDRYIKMIEQLWDSVPEKEAYFTVTGFPVVNQGIGFMSFVDWSKRARSAFEIVQSLSGPMFANPGLLAFPIMFPPLGQEFDQTPVQFVVQTTGTYEELQGLVNKIMAEAAKNPGLANLDSDLKLNKPELRIDVDRDKAADLGVSVVALGRTLETLLGSRQITRFKLEGEQYDVILRMEETERSRPGDIAAIYVRGKSGEMIPLANLVSLEETVAPRELNHFNKLRAARITASIAPGYSLGQALEFLRQTVRQVATSPVSIDYAGQSREFLQASSSLYVVFALALVFIFLVLAAQFESFRDPLIIMLTVPIAMTGALVALHFSHGTLNVYSQIGLVTLVGLITKHGILIVEFANQLRAQGRAKFEAVIEAATLRLRPILMTTGAMVLGAIPLALATGAGAESRQQIGWVIVGGMSLGTLLTLFVVPVAYTLLAPKTLPDAILESAREHAAIEAAADEARRRSAEAPAE</sequence>
<feature type="transmembrane region" description="Helical" evidence="8">
    <location>
        <begin position="359"/>
        <end position="382"/>
    </location>
</feature>
<dbReference type="Gene3D" id="3.30.70.1430">
    <property type="entry name" value="Multidrug efflux transporter AcrB pore domain"/>
    <property type="match status" value="2"/>
</dbReference>
<keyword evidence="7 8" id="KW-0472">Membrane</keyword>
<feature type="transmembrane region" description="Helical" evidence="8">
    <location>
        <begin position="388"/>
        <end position="410"/>
    </location>
</feature>
<evidence type="ECO:0000256" key="1">
    <source>
        <dbReference type="ARBA" id="ARBA00004429"/>
    </source>
</evidence>
<reference evidence="9 10" key="1">
    <citation type="submission" date="2019-08" db="EMBL/GenBank/DDBJ databases">
        <title>Hyperibacter terrae gen. nov., sp. nov. and Hyperibacter viscosus sp. nov., two new members in the family Rhodospirillaceae isolated from the rhizosphere of Hypericum perforatum.</title>
        <authorList>
            <person name="Noviana Z."/>
        </authorList>
    </citation>
    <scope>NUCLEOTIDE SEQUENCE [LARGE SCALE GENOMIC DNA]</scope>
    <source>
        <strain evidence="9 10">R5913</strain>
    </source>
</reference>
<evidence type="ECO:0000256" key="5">
    <source>
        <dbReference type="ARBA" id="ARBA00022692"/>
    </source>
</evidence>
<keyword evidence="5 8" id="KW-0812">Transmembrane</keyword>
<evidence type="ECO:0000256" key="8">
    <source>
        <dbReference type="SAM" id="Phobius"/>
    </source>
</evidence>
<dbReference type="InterPro" id="IPR027463">
    <property type="entry name" value="AcrB_DN_DC_subdom"/>
</dbReference>
<feature type="transmembrane region" description="Helical" evidence="8">
    <location>
        <begin position="430"/>
        <end position="450"/>
    </location>
</feature>
<dbReference type="PANTHER" id="PTHR32063:SF14">
    <property type="entry name" value="BLL4319 PROTEIN"/>
    <property type="match status" value="1"/>
</dbReference>
<evidence type="ECO:0000256" key="4">
    <source>
        <dbReference type="ARBA" id="ARBA00022519"/>
    </source>
</evidence>
<feature type="transmembrane region" description="Helical" evidence="8">
    <location>
        <begin position="332"/>
        <end position="352"/>
    </location>
</feature>
<dbReference type="SUPFAM" id="SSF82866">
    <property type="entry name" value="Multidrug efflux transporter AcrB transmembrane domain"/>
    <property type="match status" value="2"/>
</dbReference>
<dbReference type="Proteomes" id="UP000326202">
    <property type="component" value="Chromosome"/>
</dbReference>
<evidence type="ECO:0000256" key="6">
    <source>
        <dbReference type="ARBA" id="ARBA00022989"/>
    </source>
</evidence>
<name>A0A5J6MRG4_9PROT</name>
<dbReference type="KEGG" id="htq:FRZ44_53290"/>
<gene>
    <name evidence="9" type="ORF">FRZ44_53290</name>
</gene>
<dbReference type="OrthoDB" id="9806532at2"/>
<feature type="transmembrane region" description="Helical" evidence="8">
    <location>
        <begin position="977"/>
        <end position="1003"/>
    </location>
</feature>